<dbReference type="Gene3D" id="3.40.50.1000">
    <property type="entry name" value="HAD superfamily/HAD-like"/>
    <property type="match status" value="1"/>
</dbReference>
<accession>A0A0A7S184</accession>
<dbReference type="SUPFAM" id="SSF81653">
    <property type="entry name" value="Calcium ATPase, transduction domain A"/>
    <property type="match status" value="1"/>
</dbReference>
<dbReference type="InterPro" id="IPR023214">
    <property type="entry name" value="HAD_sf"/>
</dbReference>
<dbReference type="InterPro" id="IPR001757">
    <property type="entry name" value="P_typ_ATPase"/>
</dbReference>
<dbReference type="SFLD" id="SFLDF00027">
    <property type="entry name" value="p-type_atpase"/>
    <property type="match status" value="1"/>
</dbReference>
<dbReference type="GO" id="GO:0005886">
    <property type="term" value="C:plasma membrane"/>
    <property type="evidence" value="ECO:0007669"/>
    <property type="project" value="UniProtKB-SubCell"/>
</dbReference>
<dbReference type="RefSeq" id="WP_039104184.1">
    <property type="nucleotide sequence ID" value="NZ_CAMKYU010000001.1"/>
</dbReference>
<comment type="similarity">
    <text evidence="3">Belongs to the cation transport ATPase (P-type) (TC 3.A.3) family. Type IIIB subfamily.</text>
</comment>
<dbReference type="InterPro" id="IPR059000">
    <property type="entry name" value="ATPase_P-type_domA"/>
</dbReference>
<dbReference type="Pfam" id="PF00122">
    <property type="entry name" value="E1-E2_ATPase"/>
    <property type="match status" value="1"/>
</dbReference>
<keyword evidence="21" id="KW-0378">Hydrolase</keyword>
<feature type="transmembrane region" description="Helical" evidence="19">
    <location>
        <begin position="67"/>
        <end position="88"/>
    </location>
</feature>
<dbReference type="SUPFAM" id="SSF56784">
    <property type="entry name" value="HAD-like"/>
    <property type="match status" value="1"/>
</dbReference>
<dbReference type="PRINTS" id="PR01836">
    <property type="entry name" value="MGATPASE"/>
</dbReference>
<evidence type="ECO:0000256" key="14">
    <source>
        <dbReference type="ARBA" id="ARBA00022989"/>
    </source>
</evidence>
<dbReference type="Proteomes" id="UP000030901">
    <property type="component" value="Chromosome"/>
</dbReference>
<organism evidence="21 22">
    <name type="scientific">Frischella perrara</name>
    <dbReference type="NCBI Taxonomy" id="1267021"/>
    <lineage>
        <taxon>Bacteria</taxon>
        <taxon>Pseudomonadati</taxon>
        <taxon>Pseudomonadota</taxon>
        <taxon>Gammaproteobacteria</taxon>
        <taxon>Orbales</taxon>
        <taxon>Orbaceae</taxon>
        <taxon>Frischella</taxon>
    </lineage>
</organism>
<dbReference type="SFLD" id="SFLDG00002">
    <property type="entry name" value="C1.7:_P-type_atpase_like"/>
    <property type="match status" value="1"/>
</dbReference>
<dbReference type="InterPro" id="IPR023299">
    <property type="entry name" value="ATPase_P-typ_cyto_dom_N"/>
</dbReference>
<feature type="transmembrane region" description="Helical" evidence="19">
    <location>
        <begin position="314"/>
        <end position="338"/>
    </location>
</feature>
<protein>
    <recommendedName>
        <fullName evidence="5">Magnesium-transporting ATPase, P-type 1</fullName>
        <ecNumber evidence="4">7.2.2.14</ecNumber>
    </recommendedName>
    <alternativeName>
        <fullName evidence="16">Mg(2+) transport ATPase, P-type 1</fullName>
    </alternativeName>
</protein>
<dbReference type="NCBIfam" id="TIGR01494">
    <property type="entry name" value="ATPase_P-type"/>
    <property type="match status" value="2"/>
</dbReference>
<dbReference type="InterPro" id="IPR006415">
    <property type="entry name" value="P-type_ATPase_IIIB"/>
</dbReference>
<comment type="catalytic activity">
    <reaction evidence="17">
        <text>Mg(2+)(out) + ATP + H2O = Mg(2+)(in) + ADP + phosphate + H(+)</text>
        <dbReference type="Rhea" id="RHEA:10260"/>
        <dbReference type="ChEBI" id="CHEBI:15377"/>
        <dbReference type="ChEBI" id="CHEBI:15378"/>
        <dbReference type="ChEBI" id="CHEBI:18420"/>
        <dbReference type="ChEBI" id="CHEBI:30616"/>
        <dbReference type="ChEBI" id="CHEBI:43474"/>
        <dbReference type="ChEBI" id="CHEBI:456216"/>
        <dbReference type="EC" id="7.2.2.14"/>
    </reaction>
</comment>
<dbReference type="Gene3D" id="1.20.1110.10">
    <property type="entry name" value="Calcium-transporting ATPase, transmembrane domain"/>
    <property type="match status" value="1"/>
</dbReference>
<keyword evidence="22" id="KW-1185">Reference proteome</keyword>
<dbReference type="EMBL" id="CP009056">
    <property type="protein sequence ID" value="AJA44617.1"/>
    <property type="molecule type" value="Genomic_DNA"/>
</dbReference>
<evidence type="ECO:0000313" key="21">
    <source>
        <dbReference type="EMBL" id="AJA44617.1"/>
    </source>
</evidence>
<dbReference type="HOGENOM" id="CLU_002360_6_3_6"/>
<evidence type="ECO:0000256" key="17">
    <source>
        <dbReference type="ARBA" id="ARBA00047295"/>
    </source>
</evidence>
<keyword evidence="9 19" id="KW-0812">Transmembrane</keyword>
<dbReference type="InterPro" id="IPR008250">
    <property type="entry name" value="ATPase_P-typ_transduc_dom_A_sf"/>
</dbReference>
<feature type="coiled-coil region" evidence="18">
    <location>
        <begin position="14"/>
        <end position="41"/>
    </location>
</feature>
<keyword evidence="10" id="KW-0547">Nucleotide-binding</keyword>
<evidence type="ECO:0000256" key="9">
    <source>
        <dbReference type="ARBA" id="ARBA00022692"/>
    </source>
</evidence>
<name>A0A0A7S184_FRIPE</name>
<gene>
    <name evidence="21" type="ORF">FPB0191_00790</name>
</gene>
<dbReference type="KEGG" id="fpp:FPB0191_00790"/>
<dbReference type="GO" id="GO:0005524">
    <property type="term" value="F:ATP binding"/>
    <property type="evidence" value="ECO:0007669"/>
    <property type="project" value="UniProtKB-KW"/>
</dbReference>
<dbReference type="PROSITE" id="PS00154">
    <property type="entry name" value="ATPASE_E1_E2"/>
    <property type="match status" value="1"/>
</dbReference>
<dbReference type="InterPro" id="IPR018303">
    <property type="entry name" value="ATPase_P-typ_P_site"/>
</dbReference>
<dbReference type="GO" id="GO:0016887">
    <property type="term" value="F:ATP hydrolysis activity"/>
    <property type="evidence" value="ECO:0007669"/>
    <property type="project" value="InterPro"/>
</dbReference>
<feature type="transmembrane region" description="Helical" evidence="19">
    <location>
        <begin position="284"/>
        <end position="302"/>
    </location>
</feature>
<feature type="transmembrane region" description="Helical" evidence="19">
    <location>
        <begin position="869"/>
        <end position="891"/>
    </location>
</feature>
<comment type="function">
    <text evidence="1">Mediates magnesium influx to the cytosol.</text>
</comment>
<dbReference type="SMART" id="SM00831">
    <property type="entry name" value="Cation_ATPase_N"/>
    <property type="match status" value="1"/>
</dbReference>
<evidence type="ECO:0000256" key="5">
    <source>
        <dbReference type="ARBA" id="ARBA00013555"/>
    </source>
</evidence>
<dbReference type="SUPFAM" id="SSF81660">
    <property type="entry name" value="Metal cation-transporting ATPase, ATP-binding domain N"/>
    <property type="match status" value="1"/>
</dbReference>
<dbReference type="Pfam" id="PF00690">
    <property type="entry name" value="Cation_ATPase_N"/>
    <property type="match status" value="1"/>
</dbReference>
<comment type="subcellular location">
    <subcellularLocation>
        <location evidence="2">Cell inner membrane</location>
        <topology evidence="2">Multi-pass membrane protein</topology>
    </subcellularLocation>
</comment>
<dbReference type="AlphaFoldDB" id="A0A0A7S184"/>
<evidence type="ECO:0000256" key="19">
    <source>
        <dbReference type="SAM" id="Phobius"/>
    </source>
</evidence>
<dbReference type="EC" id="7.2.2.14" evidence="4"/>
<keyword evidence="14 19" id="KW-1133">Transmembrane helix</keyword>
<dbReference type="InterPro" id="IPR004014">
    <property type="entry name" value="ATPase_P-typ_cation-transptr_N"/>
</dbReference>
<dbReference type="InterPro" id="IPR044492">
    <property type="entry name" value="P_typ_ATPase_HD_dom"/>
</dbReference>
<feature type="domain" description="Cation-transporting P-type ATPase N-terminal" evidence="20">
    <location>
        <begin position="18"/>
        <end position="91"/>
    </location>
</feature>
<evidence type="ECO:0000256" key="11">
    <source>
        <dbReference type="ARBA" id="ARBA00022840"/>
    </source>
</evidence>
<feature type="transmembrane region" description="Helical" evidence="19">
    <location>
        <begin position="768"/>
        <end position="791"/>
    </location>
</feature>
<evidence type="ECO:0000313" key="22">
    <source>
        <dbReference type="Proteomes" id="UP000030901"/>
    </source>
</evidence>
<sequence length="899" mass="100129">MKQTTKEKKFNTHIKAVTEAKNSLEETLANYQADLSGLTEHEAKQRIEQYGKNEVARERVPSAFIQLLLAFNNPFIFVLLALAAVSFVTDYWLPLQNGEPTDITGITIIIVMVSLSGLLRFWQEFRSNKAAEALKSMIKTTATVLRRQTKTATAQTIEVPLDQLVPGDIIYLSAGDMMPADIRLIESRDLFVSQAVLTGESIPIEKYDTLGSVSQKGSEETPAEINASNILDINHIGFMGTNIISGTAKGIVIATGADTYFGSLAKSIIGTRSQTAFDKGVNSVSWLLIRFMLVMVPIVLLINGLTKGDWLDAGLFALAVAVGLTPEMLPMIVSANLAKGAVGMAKRKVVVKRLNAIQNFGAMDILCTDKTGTLTQDRIILEQHLDIHGQLDPAVLQLAWLNSYYQSGMKNLMDKAIIRFAEEKTKPKKLGEGKYTKIDELPFDFSRRRLSVVMQNDDNQHIMICKGAVEEMLSIATHVYEQGEELPLTEERKEKLINLAYQYNQDGFRVLAVGFKIIATQDTKTQYSVADENALVIRGFLTFLDPPKDSASEAINALREHGVAVKVLTGDNDIITTKICREVGIEAGKPLLGIEIEQMSDDQLKPLIEERTIFAKLTPLQKSRIIRLLQDNGHTVGFLGDGINDAPALRDSDVGISVDTATDIAKESADIILLEKSLMVLEEGVVRGRETFGNIMKYLNMTASSNFGNVFSVLVASAFLPFLPMLAIHLLIQNLLYDISQLSLPWDKMDDEFLQKPRKWDASNIRRFMIWIGPTSSIFDITTYAIMWFVFSANNVDMQSLFHSGWFIEGLLSQTLVVHMLRTQKIPFIQSTAAFPVIVMTILIMVVGIYIPFSPFGSMIGLEPLPWSYFPWLAGILISYCILTQLVKTFYIKRFGQWF</sequence>
<dbReference type="SUPFAM" id="SSF81665">
    <property type="entry name" value="Calcium ATPase, transmembrane domain M"/>
    <property type="match status" value="1"/>
</dbReference>
<keyword evidence="11" id="KW-0067">ATP-binding</keyword>
<keyword evidence="8" id="KW-0597">Phosphoprotein</keyword>
<dbReference type="NCBIfam" id="NF011702">
    <property type="entry name" value="PRK15122.1"/>
    <property type="match status" value="1"/>
</dbReference>
<dbReference type="GO" id="GO:0015444">
    <property type="term" value="F:P-type magnesium transporter activity"/>
    <property type="evidence" value="ECO:0007669"/>
    <property type="project" value="UniProtKB-EC"/>
</dbReference>
<evidence type="ECO:0000256" key="8">
    <source>
        <dbReference type="ARBA" id="ARBA00022553"/>
    </source>
</evidence>
<evidence type="ECO:0000256" key="15">
    <source>
        <dbReference type="ARBA" id="ARBA00023136"/>
    </source>
</evidence>
<dbReference type="OrthoDB" id="9814270at2"/>
<feature type="transmembrane region" description="Helical" evidence="19">
    <location>
        <begin position="833"/>
        <end position="853"/>
    </location>
</feature>
<dbReference type="NCBIfam" id="TIGR01524">
    <property type="entry name" value="ATPase-IIIB_Mg"/>
    <property type="match status" value="1"/>
</dbReference>
<dbReference type="InterPro" id="IPR006068">
    <property type="entry name" value="ATPase_P-typ_cation-transptr_C"/>
</dbReference>
<evidence type="ECO:0000259" key="20">
    <source>
        <dbReference type="SMART" id="SM00831"/>
    </source>
</evidence>
<proteinExistence type="inferred from homology"/>
<evidence type="ECO:0000256" key="10">
    <source>
        <dbReference type="ARBA" id="ARBA00022741"/>
    </source>
</evidence>
<dbReference type="CDD" id="cd02077">
    <property type="entry name" value="P-type_ATPase_Mg"/>
    <property type="match status" value="1"/>
</dbReference>
<evidence type="ECO:0000256" key="2">
    <source>
        <dbReference type="ARBA" id="ARBA00004429"/>
    </source>
</evidence>
<dbReference type="InterPro" id="IPR036412">
    <property type="entry name" value="HAD-like_sf"/>
</dbReference>
<reference evidence="21 22" key="1">
    <citation type="journal article" date="2014" name="Appl. Environ. Microbiol.">
        <title>Gut symbionts from distinct hosts exhibit genotoxic activity via divergent colibactin biosynthetic pathways.</title>
        <authorList>
            <person name="Engel P."/>
            <person name="Vizcaino M.I."/>
            <person name="Crawford J.M."/>
        </authorList>
    </citation>
    <scope>NUCLEOTIDE SEQUENCE [LARGE SCALE GENOMIC DNA]</scope>
    <source>
        <strain evidence="21 22">PEB0191</strain>
    </source>
</reference>
<evidence type="ECO:0000256" key="6">
    <source>
        <dbReference type="ARBA" id="ARBA00022475"/>
    </source>
</evidence>
<dbReference type="Pfam" id="PF13246">
    <property type="entry name" value="Cation_ATPase"/>
    <property type="match status" value="1"/>
</dbReference>
<dbReference type="Pfam" id="PF00689">
    <property type="entry name" value="Cation_ATPase_C"/>
    <property type="match status" value="1"/>
</dbReference>
<dbReference type="STRING" id="1267021.FPB0191_00790"/>
<keyword evidence="13" id="KW-1278">Translocase</keyword>
<feature type="transmembrane region" description="Helical" evidence="19">
    <location>
        <begin position="103"/>
        <end position="122"/>
    </location>
</feature>
<evidence type="ECO:0000256" key="12">
    <source>
        <dbReference type="ARBA" id="ARBA00022842"/>
    </source>
</evidence>
<evidence type="ECO:0000256" key="3">
    <source>
        <dbReference type="ARBA" id="ARBA00008746"/>
    </source>
</evidence>
<keyword evidence="7" id="KW-0997">Cell inner membrane</keyword>
<dbReference type="Gene3D" id="2.70.150.10">
    <property type="entry name" value="Calcium-transporting ATPase, cytoplasmic transduction domain A"/>
    <property type="match status" value="1"/>
</dbReference>
<evidence type="ECO:0000256" key="4">
    <source>
        <dbReference type="ARBA" id="ARBA00012786"/>
    </source>
</evidence>
<dbReference type="SFLD" id="SFLDS00003">
    <property type="entry name" value="Haloacid_Dehalogenase"/>
    <property type="match status" value="1"/>
</dbReference>
<keyword evidence="18" id="KW-0175">Coiled coil</keyword>
<evidence type="ECO:0000256" key="16">
    <source>
        <dbReference type="ARBA" id="ARBA00029806"/>
    </source>
</evidence>
<evidence type="ECO:0000256" key="13">
    <source>
        <dbReference type="ARBA" id="ARBA00022967"/>
    </source>
</evidence>
<dbReference type="PANTHER" id="PTHR42861">
    <property type="entry name" value="CALCIUM-TRANSPORTING ATPASE"/>
    <property type="match status" value="1"/>
</dbReference>
<keyword evidence="12" id="KW-0460">Magnesium</keyword>
<dbReference type="InterPro" id="IPR023298">
    <property type="entry name" value="ATPase_P-typ_TM_dom_sf"/>
</dbReference>
<keyword evidence="15 19" id="KW-0472">Membrane</keyword>
<keyword evidence="6" id="KW-1003">Cell membrane</keyword>
<evidence type="ECO:0000256" key="1">
    <source>
        <dbReference type="ARBA" id="ARBA00003954"/>
    </source>
</evidence>
<dbReference type="Gene3D" id="3.40.1110.10">
    <property type="entry name" value="Calcium-transporting ATPase, cytoplasmic domain N"/>
    <property type="match status" value="1"/>
</dbReference>
<evidence type="ECO:0000256" key="7">
    <source>
        <dbReference type="ARBA" id="ARBA00022519"/>
    </source>
</evidence>
<evidence type="ECO:0000256" key="18">
    <source>
        <dbReference type="SAM" id="Coils"/>
    </source>
</evidence>